<reference evidence="2 3" key="1">
    <citation type="journal article" date="2008" name="BMC Genomics">
        <title>Genome sequence and rapid evolution of the rice pathogen Xanthomonas oryzae pv. oryzae PXO99A.</title>
        <authorList>
            <person name="Salzberg S.L."/>
            <person name="Sommer D.D."/>
            <person name="Schatz M.C."/>
            <person name="Phillippy A.M."/>
            <person name="Rabinowicz P.D."/>
            <person name="Tsuge S."/>
            <person name="Furutani A."/>
            <person name="Ochiai H."/>
            <person name="Delcher A.L."/>
            <person name="Kelley D."/>
            <person name="Madupu R."/>
            <person name="Puiu D."/>
            <person name="Radune D."/>
            <person name="Shumway M."/>
            <person name="Trapnell C."/>
            <person name="Aparna G."/>
            <person name="Jha G."/>
            <person name="Pandey A."/>
            <person name="Patil P.B."/>
            <person name="Ishihara H."/>
            <person name="Meyer D.F."/>
            <person name="Szurek B."/>
            <person name="Verdier V."/>
            <person name="Koebnik R."/>
            <person name="Dow J.M."/>
            <person name="Ryan R.P."/>
            <person name="Hirata H."/>
            <person name="Tsuyumu S."/>
            <person name="Won Lee S."/>
            <person name="Seo Y.S."/>
            <person name="Sriariyanum M."/>
            <person name="Ronald P.C."/>
            <person name="Sonti R.V."/>
            <person name="Van Sluys M.A."/>
            <person name="Leach J.E."/>
            <person name="White F.F."/>
            <person name="Bogdanove A.J."/>
        </authorList>
    </citation>
    <scope>NUCLEOTIDE SEQUENCE [LARGE SCALE GENOMIC DNA]</scope>
    <source>
        <strain evidence="2 3">PXO99A</strain>
    </source>
</reference>
<dbReference type="KEGG" id="xop:PXO_05587"/>
<sequence length="46" mass="5051">MVRRALSFFQARQPSNTASMPAYSAGSRMSDFTNHQKCSTASRPIG</sequence>
<dbReference type="HOGENOM" id="CLU_3190649_0_0_6"/>
<dbReference type="EMBL" id="CP000967">
    <property type="protein sequence ID" value="ACD58772.1"/>
    <property type="molecule type" value="Genomic_DNA"/>
</dbReference>
<accession>A0A0K0GKD6</accession>
<evidence type="ECO:0000256" key="1">
    <source>
        <dbReference type="SAM" id="MobiDB-lite"/>
    </source>
</evidence>
<evidence type="ECO:0000313" key="3">
    <source>
        <dbReference type="Proteomes" id="UP000001740"/>
    </source>
</evidence>
<protein>
    <submittedName>
        <fullName evidence="2">Uncharacterized protein</fullName>
    </submittedName>
</protein>
<proteinExistence type="predicted"/>
<name>A0A0K0GKD6_XANOP</name>
<dbReference type="Proteomes" id="UP000001740">
    <property type="component" value="Chromosome"/>
</dbReference>
<feature type="compositionally biased region" description="Polar residues" evidence="1">
    <location>
        <begin position="30"/>
        <end position="46"/>
    </location>
</feature>
<feature type="region of interest" description="Disordered" evidence="1">
    <location>
        <begin position="17"/>
        <end position="46"/>
    </location>
</feature>
<evidence type="ECO:0000313" key="2">
    <source>
        <dbReference type="EMBL" id="ACD58772.1"/>
    </source>
</evidence>
<dbReference type="AlphaFoldDB" id="A0A0K0GKD6"/>
<organism evidence="2 3">
    <name type="scientific">Xanthomonas oryzae pv. oryzae (strain PXO99A)</name>
    <dbReference type="NCBI Taxonomy" id="360094"/>
    <lineage>
        <taxon>Bacteria</taxon>
        <taxon>Pseudomonadati</taxon>
        <taxon>Pseudomonadota</taxon>
        <taxon>Gammaproteobacteria</taxon>
        <taxon>Lysobacterales</taxon>
        <taxon>Lysobacteraceae</taxon>
        <taxon>Xanthomonas</taxon>
    </lineage>
</organism>
<gene>
    <name evidence="2" type="ordered locus">PXO_05587</name>
</gene>